<dbReference type="KEGG" id="nve:5514633"/>
<name>A7S0K5_NEMVE</name>
<feature type="compositionally biased region" description="Acidic residues" evidence="1">
    <location>
        <begin position="196"/>
        <end position="205"/>
    </location>
</feature>
<organism evidence="2 3">
    <name type="scientific">Nematostella vectensis</name>
    <name type="common">Starlet sea anemone</name>
    <dbReference type="NCBI Taxonomy" id="45351"/>
    <lineage>
        <taxon>Eukaryota</taxon>
        <taxon>Metazoa</taxon>
        <taxon>Cnidaria</taxon>
        <taxon>Anthozoa</taxon>
        <taxon>Hexacorallia</taxon>
        <taxon>Actiniaria</taxon>
        <taxon>Edwardsiidae</taxon>
        <taxon>Nematostella</taxon>
    </lineage>
</organism>
<evidence type="ECO:0000313" key="3">
    <source>
        <dbReference type="Proteomes" id="UP000001593"/>
    </source>
</evidence>
<keyword evidence="3" id="KW-1185">Reference proteome</keyword>
<dbReference type="AlphaFoldDB" id="A7S0K5"/>
<dbReference type="OMA" id="IPHMNTF"/>
<evidence type="ECO:0000256" key="1">
    <source>
        <dbReference type="SAM" id="MobiDB-lite"/>
    </source>
</evidence>
<protein>
    <submittedName>
        <fullName evidence="2">Uncharacterized protein</fullName>
    </submittedName>
</protein>
<sequence>MNSKSSGDTGIIDVGPELAVIEPKEGESLETRTDRIRRLNRERQRRRRIKLKMSRHDDPTMAPDASNVNMNLDNLEGFDNAGLDHTDQSGINVKSEQEFVEVHLQKSRNPRPRISRRKQPSKHVPASGENASESTSESANNAITAACHGQLTTGASNEPSQDTSEQIAVLVVASEIEVFGENPNVSNGGGQANESLEAEENDETMADTSKDESEGRSPRRKRNSTNTSDDEMTVTVRREKQRELKRKQKERMTPDQVEALRARYREWRRRRKEVMTPEQLEIIRRGNRERQRRRRERLGVRKRLASNQFRGASDAVIQGIKNLQAQGNLGEMVSSVGESPKGSVSDLMNATGLATIDDKTASNTSLAPSMGIPITSVASDLPTMVSTSHHALNVAQNTTGNAQANSLPAMTTAITSQPMTSRIVPCGTNLGLQGMPPGAFFPGMPMPGMQGAIFPGFQVPVTAGQAGGITVSGNPGTMVTTIPVSGVPAMQSQSSFFTGIPVTSTAANSLGFQPGSTQNSVHIAKEGQVLHNFQTLLPITPLQGMQGGQGMTFFTQLPLTGAGQLQAFPDPKYTTANQGNSGLFPQGVQIVQVPMQTEVQAETQKAVAQPQEAESLKPRSRGRARKRNTSAAEMLASLSNYAPPTSTPMASMLSALASSARDRLCLGNQVADDANTSGEKSLTVVQSEGNAPVLIQVPHNQPQSYPVYMGQQGDPFPGRTMASTIAGTLTVSASSGSLAGGESPSSIPHMNTFLTTMGAENQSAPDGNTTEKTPGEEMLKAENLDSDKISVAVATDNIQKETKGTNTGGTSDEAMSIGTMTDSLLRSSVATNTDKHNAASSEDVPKAIAAEEEEKSSAAAVIEGTD</sequence>
<dbReference type="EMBL" id="DS469561">
    <property type="protein sequence ID" value="EDO42753.1"/>
    <property type="molecule type" value="Genomic_DNA"/>
</dbReference>
<dbReference type="OrthoDB" id="5980012at2759"/>
<dbReference type="InParanoid" id="A7S0K5"/>
<evidence type="ECO:0000313" key="2">
    <source>
        <dbReference type="EMBL" id="EDO42753.1"/>
    </source>
</evidence>
<feature type="compositionally biased region" description="Basic and acidic residues" evidence="1">
    <location>
        <begin position="208"/>
        <end position="217"/>
    </location>
</feature>
<proteinExistence type="predicted"/>
<accession>A7S0K5</accession>
<feature type="compositionally biased region" description="Low complexity" evidence="1">
    <location>
        <begin position="126"/>
        <end position="139"/>
    </location>
</feature>
<feature type="region of interest" description="Disordered" evidence="1">
    <location>
        <begin position="180"/>
        <end position="254"/>
    </location>
</feature>
<feature type="compositionally biased region" description="Basic residues" evidence="1">
    <location>
        <begin position="105"/>
        <end position="121"/>
    </location>
</feature>
<feature type="region of interest" description="Disordered" evidence="1">
    <location>
        <begin position="601"/>
        <end position="629"/>
    </location>
</feature>
<feature type="compositionally biased region" description="Basic residues" evidence="1">
    <location>
        <begin position="618"/>
        <end position="628"/>
    </location>
</feature>
<feature type="region of interest" description="Disordered" evidence="1">
    <location>
        <begin position="100"/>
        <end position="139"/>
    </location>
</feature>
<dbReference type="Proteomes" id="UP000001593">
    <property type="component" value="Unassembled WGS sequence"/>
</dbReference>
<reference evidence="2 3" key="1">
    <citation type="journal article" date="2007" name="Science">
        <title>Sea anemone genome reveals ancestral eumetazoan gene repertoire and genomic organization.</title>
        <authorList>
            <person name="Putnam N.H."/>
            <person name="Srivastava M."/>
            <person name="Hellsten U."/>
            <person name="Dirks B."/>
            <person name="Chapman J."/>
            <person name="Salamov A."/>
            <person name="Terry A."/>
            <person name="Shapiro H."/>
            <person name="Lindquist E."/>
            <person name="Kapitonov V.V."/>
            <person name="Jurka J."/>
            <person name="Genikhovich G."/>
            <person name="Grigoriev I.V."/>
            <person name="Lucas S.M."/>
            <person name="Steele R.E."/>
            <person name="Finnerty J.R."/>
            <person name="Technau U."/>
            <person name="Martindale M.Q."/>
            <person name="Rokhsar D.S."/>
        </authorList>
    </citation>
    <scope>NUCLEOTIDE SEQUENCE [LARGE SCALE GENOMIC DNA]</scope>
    <source>
        <strain evidence="3">CH2 X CH6</strain>
    </source>
</reference>
<gene>
    <name evidence="2" type="ORF">NEMVEDRAFT_v1g242007</name>
</gene>
<dbReference type="HOGENOM" id="CLU_331030_0_0_1"/>